<evidence type="ECO:0000313" key="6">
    <source>
        <dbReference type="EMBL" id="KAJ3114588.1"/>
    </source>
</evidence>
<dbReference type="EMBL" id="JADGJH010001354">
    <property type="protein sequence ID" value="KAJ3114588.1"/>
    <property type="molecule type" value="Genomic_DNA"/>
</dbReference>
<dbReference type="Pfam" id="PF15902">
    <property type="entry name" value="Sortilin-Vps10"/>
    <property type="match status" value="3"/>
</dbReference>
<dbReference type="GO" id="GO:0006895">
    <property type="term" value="P:Golgi to endosome transport"/>
    <property type="evidence" value="ECO:0007669"/>
    <property type="project" value="TreeGrafter"/>
</dbReference>
<comment type="subcellular location">
    <subcellularLocation>
        <location evidence="1">Membrane</location>
    </subcellularLocation>
</comment>
<keyword evidence="4" id="KW-0325">Glycoprotein</keyword>
<feature type="domain" description="VPS10" evidence="5">
    <location>
        <begin position="824"/>
        <end position="1465"/>
    </location>
</feature>
<evidence type="ECO:0000256" key="2">
    <source>
        <dbReference type="ARBA" id="ARBA00022737"/>
    </source>
</evidence>
<dbReference type="Proteomes" id="UP001211907">
    <property type="component" value="Unassembled WGS sequence"/>
</dbReference>
<proteinExistence type="predicted"/>
<evidence type="ECO:0000259" key="5">
    <source>
        <dbReference type="SMART" id="SM00602"/>
    </source>
</evidence>
<name>A0AAD5XBP3_9FUNG</name>
<evidence type="ECO:0000256" key="1">
    <source>
        <dbReference type="ARBA" id="ARBA00004370"/>
    </source>
</evidence>
<evidence type="ECO:0000313" key="7">
    <source>
        <dbReference type="Proteomes" id="UP001211907"/>
    </source>
</evidence>
<protein>
    <submittedName>
        <fullName evidence="6">Vacuolar protein sorting/targeting protein PEP1</fullName>
    </submittedName>
</protein>
<comment type="caution">
    <text evidence="6">The sequence shown here is derived from an EMBL/GenBank/DDBJ whole genome shotgun (WGS) entry which is preliminary data.</text>
</comment>
<dbReference type="Gene3D" id="3.30.60.270">
    <property type="match status" value="2"/>
</dbReference>
<dbReference type="GO" id="GO:0006896">
    <property type="term" value="P:Golgi to vacuole transport"/>
    <property type="evidence" value="ECO:0007669"/>
    <property type="project" value="TreeGrafter"/>
</dbReference>
<keyword evidence="3" id="KW-0472">Membrane</keyword>
<dbReference type="Gene3D" id="2.10.70.80">
    <property type="match status" value="2"/>
</dbReference>
<reference evidence="6" key="1">
    <citation type="submission" date="2020-05" db="EMBL/GenBank/DDBJ databases">
        <title>Phylogenomic resolution of chytrid fungi.</title>
        <authorList>
            <person name="Stajich J.E."/>
            <person name="Amses K."/>
            <person name="Simmons R."/>
            <person name="Seto K."/>
            <person name="Myers J."/>
            <person name="Bonds A."/>
            <person name="Quandt C.A."/>
            <person name="Barry K."/>
            <person name="Liu P."/>
            <person name="Grigoriev I."/>
            <person name="Longcore J.E."/>
            <person name="James T.Y."/>
        </authorList>
    </citation>
    <scope>NUCLEOTIDE SEQUENCE</scope>
    <source>
        <strain evidence="6">JEL0513</strain>
    </source>
</reference>
<organism evidence="6 7">
    <name type="scientific">Physocladia obscura</name>
    <dbReference type="NCBI Taxonomy" id="109957"/>
    <lineage>
        <taxon>Eukaryota</taxon>
        <taxon>Fungi</taxon>
        <taxon>Fungi incertae sedis</taxon>
        <taxon>Chytridiomycota</taxon>
        <taxon>Chytridiomycota incertae sedis</taxon>
        <taxon>Chytridiomycetes</taxon>
        <taxon>Chytridiales</taxon>
        <taxon>Chytriomycetaceae</taxon>
        <taxon>Physocladia</taxon>
    </lineage>
</organism>
<dbReference type="Gene3D" id="2.130.10.10">
    <property type="entry name" value="YVTN repeat-like/Quinoprotein amine dehydrogenase"/>
    <property type="match status" value="2"/>
</dbReference>
<evidence type="ECO:0000256" key="3">
    <source>
        <dbReference type="ARBA" id="ARBA00023136"/>
    </source>
</evidence>
<dbReference type="InterPro" id="IPR050310">
    <property type="entry name" value="VPS10-sortilin"/>
</dbReference>
<keyword evidence="2" id="KW-0677">Repeat</keyword>
<dbReference type="GO" id="GO:0005794">
    <property type="term" value="C:Golgi apparatus"/>
    <property type="evidence" value="ECO:0007669"/>
    <property type="project" value="TreeGrafter"/>
</dbReference>
<keyword evidence="7" id="KW-1185">Reference proteome</keyword>
<dbReference type="InterPro" id="IPR006581">
    <property type="entry name" value="VPS10"/>
</dbReference>
<feature type="non-terminal residue" evidence="6">
    <location>
        <position position="1803"/>
    </location>
</feature>
<dbReference type="GO" id="GO:0016020">
    <property type="term" value="C:membrane"/>
    <property type="evidence" value="ECO:0007669"/>
    <property type="project" value="UniProtKB-SubCell"/>
</dbReference>
<dbReference type="GO" id="GO:0006623">
    <property type="term" value="P:protein targeting to vacuole"/>
    <property type="evidence" value="ECO:0007669"/>
    <property type="project" value="TreeGrafter"/>
</dbReference>
<gene>
    <name evidence="6" type="primary">VPS10_1</name>
    <name evidence="6" type="ORF">HK100_001616</name>
</gene>
<dbReference type="Pfam" id="PF15901">
    <property type="entry name" value="Sortilin_C"/>
    <property type="match status" value="2"/>
</dbReference>
<sequence length="1803" mass="199724">MAQNHNATPRTETRRSKRRIRLFVAKDLLILFLSLTAILIVSPPPVLASIAIAFRVENGNGNGNGIGNRIANTKDNSTDLERANPLRMLDRRGFSTVPAVDGTRFETTPSLLINFDDSDNVLLVDSAGTVLLSKDEGKTWSKIPKLSQPVINIIVHPFAKGSRAFALTEGKISYYTADAGISWTEFKTDLVFTPNGGFSFHSENLDWIVYRGLEPDTSDGWFELYSEHAFYTKDSFKNSKPLLKYVSECTWTHSVKLSGKDIAGKERIICIQWDESMQKSGIIFRDPSSLRMIASENYFPNGKGNPVQFDDGTPLALGTTQSFIIVVVSAATKSERADLYSSTDGLKFSKAYFPPDASVSSQNAYTVLDSTEHRIIVDILPILSSTGQNAPYGNLYMSNSEGTQFTKSLSHTNRNANGRVDFERIETDAVSGTILVNVIENWKELETSWRKEKDVTSRISYDDGARWSLIRPPATDVNGDSWICKVGPLSEKVDLKCALHFHSRTETHNLGRTFSELAAPGIIIGVGNVGPKLVDYSGSDTFISTDGGLTWINAARGPHKYEIADTGSIIVLIPDGKDATGSILYSTKRGAQQSWQKVSVGIEGLTFWLPIATSIDSDGTSSSMLVVASDPVAKSTRPFAVIHLDFSAAQSRKCDFDPSNPGKSKDFELWNPKQVGTDGKDVCIMGEDVGYYRRKQDADCYVGRKYKHPELKRSACECTIDDYECDFGFRQDNAVDRAADLKCVRLGKSLDQPENCPAGTQYDGSSGYRKIPGNKCSGGKVLDAKTKWDCKSQGGVTKPPGNDPIIYAQPISDGIEKLFYLKDSNIILLLEKSGKKLLRSENEGVSWKPVDFFNDKYPILLVGAHDLDPQRVFIVTKSDIFFSKDRLASKPAAINTPTPYNELGVQILDFHPTEVDYLVFVGKKCTGEVICFTEVYLTLDSGNSWLNNGKPVETWVKKCIWAWDKDFGSGGHTLGKDAVFCLSFMDKNSKTGQEYLGHAGTEANPLQLILISNSGKDKDVLIPKGVLQFYVVDNVLVVLKDDGIVLNLVVSTDGKTFVETKFPPNMEFAHNAFTVLESNTNGIFLDVAQNLQKNAEYGHLFKSNSNGTDFNRIFSYSNRNEKGFVDFEKMKGIPGVILANTVLNPLDISSTNKQIASRISFDDGSTWTKLNAPKLDSLGDSISCDSDCSLHIFGKISGSDESDRLSGGKSSIHSSAYAAGVMVAVGSVGEHLEKYVDSNMFLTKDAGRTWSEIRKDAHKWAIGDHGAMIVIVNDEIVTNNYSWDYGNNWAEVQFADSLLRISSVQTEPSATSLKFIITTPHSAITIDFNPVQPRTCDKPKKSGGDFVKWSPAGDNGKDRCFLGQDLSFWRRRPDAKCHIGREFENLTDNVESCECTTNDFECDVGFYRNVENRCVLYSVDTLEPKNCKPGEVYKGSSGYRKIPLSKCNGGKDLTGKVDRICGDSDGKRGEIKVTTNFMKYLVSSYFYFNQSSTIVVSDETGRVYISKNAGLSWERPPWTESYSSVLLDPYRSGRRAYFINEDGLTQSWTDDHAENFKEFKVPTKPNRFAVQPLMTHSTESSYLIWIGEKDCESQVSPNCRSVVYVSTNSGSSWKLVTEYAQKCSFPKEPGFNKPSKDTILCQVFNVKSGDQRKMSQRTLRKLVRSTNLGVKWEMVLEFTISYATSSEYMVSAQLDTGASEMKLYSSLDSAHWVEATFEDDALIPDYGYTLLDSSSGTAFVEVFSNRERGKEYGTLYKSIDNAGSNYKISLKDVNQNSNGYTDFEKVAGIKGIGIANVVINSKE</sequence>
<feature type="domain" description="VPS10" evidence="5">
    <location>
        <begin position="119"/>
        <end position="795"/>
    </location>
</feature>
<dbReference type="InterPro" id="IPR031777">
    <property type="entry name" value="Sortilin_C"/>
</dbReference>
<dbReference type="PANTHER" id="PTHR12106">
    <property type="entry name" value="SORTILIN RELATED"/>
    <property type="match status" value="1"/>
</dbReference>
<dbReference type="GO" id="GO:0005829">
    <property type="term" value="C:cytosol"/>
    <property type="evidence" value="ECO:0007669"/>
    <property type="project" value="GOC"/>
</dbReference>
<dbReference type="SMART" id="SM00602">
    <property type="entry name" value="VPS10"/>
    <property type="match status" value="2"/>
</dbReference>
<dbReference type="PANTHER" id="PTHR12106:SF27">
    <property type="entry name" value="SORTILIN-RELATED RECEPTOR"/>
    <property type="match status" value="1"/>
</dbReference>
<dbReference type="InterPro" id="IPR015943">
    <property type="entry name" value="WD40/YVTN_repeat-like_dom_sf"/>
</dbReference>
<dbReference type="InterPro" id="IPR031778">
    <property type="entry name" value="Sortilin_N"/>
</dbReference>
<dbReference type="SUPFAM" id="SSF110296">
    <property type="entry name" value="Oligoxyloglucan reducing end-specific cellobiohydrolase"/>
    <property type="match status" value="5"/>
</dbReference>
<evidence type="ECO:0000256" key="4">
    <source>
        <dbReference type="ARBA" id="ARBA00023180"/>
    </source>
</evidence>
<accession>A0AAD5XBP3</accession>